<evidence type="ECO:0000256" key="1">
    <source>
        <dbReference type="ARBA" id="ARBA00022723"/>
    </source>
</evidence>
<evidence type="ECO:0000256" key="2">
    <source>
        <dbReference type="ARBA" id="ARBA00022771"/>
    </source>
</evidence>
<dbReference type="SMART" id="SM00356">
    <property type="entry name" value="ZnF_C3H1"/>
    <property type="match status" value="2"/>
</dbReference>
<dbReference type="Pfam" id="PF00642">
    <property type="entry name" value="zf-CCCH"/>
    <property type="match status" value="1"/>
</dbReference>
<feature type="region of interest" description="Disordered" evidence="5">
    <location>
        <begin position="143"/>
        <end position="162"/>
    </location>
</feature>
<dbReference type="Proteomes" id="UP000693970">
    <property type="component" value="Unassembled WGS sequence"/>
</dbReference>
<feature type="region of interest" description="Disordered" evidence="5">
    <location>
        <begin position="104"/>
        <end position="128"/>
    </location>
</feature>
<protein>
    <submittedName>
        <fullName evidence="7">Zinc finger domain containing protein</fullName>
    </submittedName>
</protein>
<organism evidence="7 8">
    <name type="scientific">Nitzschia inconspicua</name>
    <dbReference type="NCBI Taxonomy" id="303405"/>
    <lineage>
        <taxon>Eukaryota</taxon>
        <taxon>Sar</taxon>
        <taxon>Stramenopiles</taxon>
        <taxon>Ochrophyta</taxon>
        <taxon>Bacillariophyta</taxon>
        <taxon>Bacillariophyceae</taxon>
        <taxon>Bacillariophycidae</taxon>
        <taxon>Bacillariales</taxon>
        <taxon>Bacillariaceae</taxon>
        <taxon>Nitzschia</taxon>
    </lineage>
</organism>
<feature type="compositionally biased region" description="Low complexity" evidence="5">
    <location>
        <begin position="105"/>
        <end position="115"/>
    </location>
</feature>
<keyword evidence="3 4" id="KW-0862">Zinc</keyword>
<feature type="domain" description="C3H1-type" evidence="6">
    <location>
        <begin position="264"/>
        <end position="292"/>
    </location>
</feature>
<evidence type="ECO:0000256" key="3">
    <source>
        <dbReference type="ARBA" id="ARBA00022833"/>
    </source>
</evidence>
<dbReference type="AlphaFoldDB" id="A0A9K3L7I6"/>
<proteinExistence type="predicted"/>
<keyword evidence="2 4" id="KW-0863">Zinc-finger</keyword>
<comment type="caution">
    <text evidence="7">The sequence shown here is derived from an EMBL/GenBank/DDBJ whole genome shotgun (WGS) entry which is preliminary data.</text>
</comment>
<name>A0A9K3L7I6_9STRA</name>
<feature type="zinc finger region" description="C3H1-type" evidence="4">
    <location>
        <begin position="264"/>
        <end position="292"/>
    </location>
</feature>
<keyword evidence="1 4" id="KW-0479">Metal-binding</keyword>
<dbReference type="InterPro" id="IPR045877">
    <property type="entry name" value="ZFP36-like"/>
</dbReference>
<evidence type="ECO:0000256" key="4">
    <source>
        <dbReference type="PROSITE-ProRule" id="PRU00723"/>
    </source>
</evidence>
<dbReference type="GO" id="GO:0010468">
    <property type="term" value="P:regulation of gene expression"/>
    <property type="evidence" value="ECO:0007669"/>
    <property type="project" value="UniProtKB-ARBA"/>
</dbReference>
<feature type="region of interest" description="Disordered" evidence="5">
    <location>
        <begin position="68"/>
        <end position="89"/>
    </location>
</feature>
<reference evidence="7" key="1">
    <citation type="journal article" date="2021" name="Sci. Rep.">
        <title>Diploid genomic architecture of Nitzschia inconspicua, an elite biomass production diatom.</title>
        <authorList>
            <person name="Oliver A."/>
            <person name="Podell S."/>
            <person name="Pinowska A."/>
            <person name="Traller J.C."/>
            <person name="Smith S.R."/>
            <person name="McClure R."/>
            <person name="Beliaev A."/>
            <person name="Bohutskyi P."/>
            <person name="Hill E.A."/>
            <person name="Rabines A."/>
            <person name="Zheng H."/>
            <person name="Allen L.Z."/>
            <person name="Kuo A."/>
            <person name="Grigoriev I.V."/>
            <person name="Allen A.E."/>
            <person name="Hazlebeck D."/>
            <person name="Allen E.E."/>
        </authorList>
    </citation>
    <scope>NUCLEOTIDE SEQUENCE</scope>
    <source>
        <strain evidence="7">Hildebrandi</strain>
    </source>
</reference>
<gene>
    <name evidence="7" type="ORF">IV203_001630</name>
</gene>
<dbReference type="GO" id="GO:0008270">
    <property type="term" value="F:zinc ion binding"/>
    <property type="evidence" value="ECO:0007669"/>
    <property type="project" value="UniProtKB-KW"/>
</dbReference>
<dbReference type="InterPro" id="IPR000571">
    <property type="entry name" value="Znf_CCCH"/>
</dbReference>
<dbReference type="PANTHER" id="PTHR12547:SF18">
    <property type="entry name" value="PROTEIN TIS11"/>
    <property type="match status" value="1"/>
</dbReference>
<dbReference type="PROSITE" id="PS50103">
    <property type="entry name" value="ZF_C3H1"/>
    <property type="match status" value="2"/>
</dbReference>
<keyword evidence="8" id="KW-1185">Reference proteome</keyword>
<feature type="region of interest" description="Disordered" evidence="5">
    <location>
        <begin position="214"/>
        <end position="261"/>
    </location>
</feature>
<evidence type="ECO:0000313" key="8">
    <source>
        <dbReference type="Proteomes" id="UP000693970"/>
    </source>
</evidence>
<evidence type="ECO:0000256" key="5">
    <source>
        <dbReference type="SAM" id="MobiDB-lite"/>
    </source>
</evidence>
<dbReference type="OrthoDB" id="43978at2759"/>
<dbReference type="EMBL" id="JAGRRH010000015">
    <property type="protein sequence ID" value="KAG7356942.1"/>
    <property type="molecule type" value="Genomic_DNA"/>
</dbReference>
<dbReference type="PANTHER" id="PTHR12547">
    <property type="entry name" value="CCCH ZINC FINGER/TIS11-RELATED"/>
    <property type="match status" value="1"/>
</dbReference>
<feature type="zinc finger region" description="C3H1-type" evidence="4">
    <location>
        <begin position="313"/>
        <end position="341"/>
    </location>
</feature>
<evidence type="ECO:0000259" key="6">
    <source>
        <dbReference type="PROSITE" id="PS50103"/>
    </source>
</evidence>
<dbReference type="GO" id="GO:0051252">
    <property type="term" value="P:regulation of RNA metabolic process"/>
    <property type="evidence" value="ECO:0007669"/>
    <property type="project" value="UniProtKB-ARBA"/>
</dbReference>
<accession>A0A9K3L7I6</accession>
<reference evidence="7" key="2">
    <citation type="submission" date="2021-04" db="EMBL/GenBank/DDBJ databases">
        <authorList>
            <person name="Podell S."/>
        </authorList>
    </citation>
    <scope>NUCLEOTIDE SEQUENCE</scope>
    <source>
        <strain evidence="7">Hildebrandi</strain>
    </source>
</reference>
<sequence length="784" mass="88651">MPSHYRNVAVFVPAPPLYQSEDTAAENVLVSTTTTTNIPTVVQSPSSSLLQRDRRPTMSSIQRAAIQLENDKKDSHNGNGNHKPSTFRDFSPFPSLTCKVSTLDPTSPSFTNSTPPTSPHQWKRIWPRTPSSTTTAATAVMTPTSTTSQSSSYHSTPALSSSSTKSMPYAVAVCMGINHRQTNDSASPSMPYCISDYQSPLVSSKDDIISLSLTTSSLPPFNSPKKKAKNVSPSKRSSNKKKMSYHTNSTGSLQPDDANGRKQRIKTELCMHYVRNKSCPFGDNCTYAHGEDELQTKTLGDLQQNGLLDDVQNYRTKPCFTFVAMGSCPFGRRCNAIHDPRVAGDLSSWLPLTETQGNNIATDINVEGLHQKRHYSIIAGNPFGEKFSIDLDGWNDLYKLVTNTTAAQKRRKNTISEVHKLSIAIQMRGTHEWMYKYRPQHIIFQDTCMVLRCTAFRLDNETGNAIPISKKYYKSEDPNQVMVHELAFGPDSDPSVRGVALWFNIPEKDITEVAPQQAKRFRWKKSSKFDDSKVERPSVFDTRECFDMLRPTDQDAFELATKILQHRFETVKAERLSSMEERFESLKILRTQKLVLEDLFHRQKRSWISWTYPINNGRQRNDADTPIPPVDDEYHPIVDEAGSNTYDTMSAVCGSVVVGIWRSFVTLMAQAPHSNLEAEHDRTAGPKEEQGRFQSRLPTFVQLSRGEPISPHRALPHITRSNEIIQRHTKHPKLTQYAIQSERCWKSLLLTQEDPLNEPSEWNIVMDHFQNFSRSKKVLSILQQ</sequence>
<dbReference type="GO" id="GO:0003729">
    <property type="term" value="F:mRNA binding"/>
    <property type="evidence" value="ECO:0007669"/>
    <property type="project" value="InterPro"/>
</dbReference>
<feature type="domain" description="C3H1-type" evidence="6">
    <location>
        <begin position="313"/>
        <end position="341"/>
    </location>
</feature>
<evidence type="ECO:0000313" key="7">
    <source>
        <dbReference type="EMBL" id="KAG7356942.1"/>
    </source>
</evidence>
<dbReference type="FunFam" id="4.10.1000.10:FF:000003">
    <property type="entry name" value="Zinc finger CCCH domain-containing protein"/>
    <property type="match status" value="1"/>
</dbReference>